<dbReference type="RefSeq" id="WP_344673715.1">
    <property type="nucleotide sequence ID" value="NZ_BAAAZI010000006.1"/>
</dbReference>
<accession>A0ABP7YJL3</accession>
<keyword evidence="1" id="KW-1133">Transmembrane helix</keyword>
<organism evidence="2 3">
    <name type="scientific">Sphingobacterium kyonggiense</name>
    <dbReference type="NCBI Taxonomy" id="714075"/>
    <lineage>
        <taxon>Bacteria</taxon>
        <taxon>Pseudomonadati</taxon>
        <taxon>Bacteroidota</taxon>
        <taxon>Sphingobacteriia</taxon>
        <taxon>Sphingobacteriales</taxon>
        <taxon>Sphingobacteriaceae</taxon>
        <taxon>Sphingobacterium</taxon>
    </lineage>
</organism>
<name>A0ABP7YJL3_9SPHI</name>
<keyword evidence="1" id="KW-0812">Transmembrane</keyword>
<gene>
    <name evidence="2" type="ORF">GCM10022216_12040</name>
</gene>
<keyword evidence="3" id="KW-1185">Reference proteome</keyword>
<evidence type="ECO:0008006" key="4">
    <source>
        <dbReference type="Google" id="ProtNLM"/>
    </source>
</evidence>
<feature type="transmembrane region" description="Helical" evidence="1">
    <location>
        <begin position="167"/>
        <end position="189"/>
    </location>
</feature>
<feature type="transmembrane region" description="Helical" evidence="1">
    <location>
        <begin position="70"/>
        <end position="91"/>
    </location>
</feature>
<feature type="transmembrane region" description="Helical" evidence="1">
    <location>
        <begin position="128"/>
        <end position="147"/>
    </location>
</feature>
<reference evidence="3" key="1">
    <citation type="journal article" date="2019" name="Int. J. Syst. Evol. Microbiol.">
        <title>The Global Catalogue of Microorganisms (GCM) 10K type strain sequencing project: providing services to taxonomists for standard genome sequencing and annotation.</title>
        <authorList>
            <consortium name="The Broad Institute Genomics Platform"/>
            <consortium name="The Broad Institute Genome Sequencing Center for Infectious Disease"/>
            <person name="Wu L."/>
            <person name="Ma J."/>
        </authorList>
    </citation>
    <scope>NUCLEOTIDE SEQUENCE [LARGE SCALE GENOMIC DNA]</scope>
    <source>
        <strain evidence="3">JCM 16704</strain>
    </source>
</reference>
<dbReference type="EMBL" id="BAAAZI010000006">
    <property type="protein sequence ID" value="GAA4136672.1"/>
    <property type="molecule type" value="Genomic_DNA"/>
</dbReference>
<dbReference type="Proteomes" id="UP001500101">
    <property type="component" value="Unassembled WGS sequence"/>
</dbReference>
<feature type="transmembrane region" description="Helical" evidence="1">
    <location>
        <begin position="45"/>
        <end position="64"/>
    </location>
</feature>
<evidence type="ECO:0000313" key="3">
    <source>
        <dbReference type="Proteomes" id="UP001500101"/>
    </source>
</evidence>
<protein>
    <recommendedName>
        <fullName evidence="4">ABC transporter permease</fullName>
    </recommendedName>
</protein>
<sequence>MNFDDLKKDWKEENTDKVDLSINLSQKREAATAIDKIRKRMKNEYIVNVLLTVVAVLFVGYKLAYNDVRVFTILVVFIYMGSWAILTAFYLKRFKDFYNKSYHLEYSSLENLLWFSYEMRLNLDAYKLLSFSSAIVGFGAAVMFIGLELSNQYMTMLSEVNFSSIETYWPLLAMAIYFIVMAFVAFSLIRMAIRGYEKPFQKIQLSIKYLQEFGDFDNESEKA</sequence>
<keyword evidence="1" id="KW-0472">Membrane</keyword>
<evidence type="ECO:0000256" key="1">
    <source>
        <dbReference type="SAM" id="Phobius"/>
    </source>
</evidence>
<comment type="caution">
    <text evidence="2">The sequence shown here is derived from an EMBL/GenBank/DDBJ whole genome shotgun (WGS) entry which is preliminary data.</text>
</comment>
<proteinExistence type="predicted"/>
<evidence type="ECO:0000313" key="2">
    <source>
        <dbReference type="EMBL" id="GAA4136672.1"/>
    </source>
</evidence>